<dbReference type="PANTHER" id="PTHR43489:SF7">
    <property type="entry name" value="3-DEHYDRO-D-GULOSIDE 4-EPIMERASE-RELATED"/>
    <property type="match status" value="1"/>
</dbReference>
<dbReference type="EMBL" id="JACRTL010000001">
    <property type="protein sequence ID" value="MBC8609773.1"/>
    <property type="molecule type" value="Genomic_DNA"/>
</dbReference>
<dbReference type="RefSeq" id="WP_187536158.1">
    <property type="nucleotide sequence ID" value="NZ_JACRTL010000001.1"/>
</dbReference>
<dbReference type="Pfam" id="PF01261">
    <property type="entry name" value="AP_endonuc_2"/>
    <property type="match status" value="1"/>
</dbReference>
<dbReference type="GO" id="GO:0016853">
    <property type="term" value="F:isomerase activity"/>
    <property type="evidence" value="ECO:0007669"/>
    <property type="project" value="UniProtKB-KW"/>
</dbReference>
<dbReference type="SUPFAM" id="SSF51658">
    <property type="entry name" value="Xylose isomerase-like"/>
    <property type="match status" value="1"/>
</dbReference>
<dbReference type="PANTHER" id="PTHR43489">
    <property type="entry name" value="ISOMERASE"/>
    <property type="match status" value="1"/>
</dbReference>
<keyword evidence="4" id="KW-1185">Reference proteome</keyword>
<dbReference type="InterPro" id="IPR050417">
    <property type="entry name" value="Sugar_Epim/Isomerase"/>
</dbReference>
<sequence>MHLSIAVASKQAGDSAFVVWRGFEQAIQKAVEYGFDGVELALKSADEFKDEGLKEILRRYPVPVSCISTGQVFAASKLWFTHPQSEIREQTVRVFQSLIEIASEHGGIVNIGRARGFVGPGQTREEVEALFLQGLHIILPYAEKYEVKLVVEPVNRYETNFLNSVEEASAFSRKIGHPNLRVMPDVFHMNIEDDDICASFKRNADQVGYVHLADSNRYSPGRGHLDFAKILDTLEEIGYTGWCSLEILPEPTPDLAAKRGIEFLKPLFDAKKGAEK</sequence>
<name>A0A8J6PA35_9FIRM</name>
<proteinExistence type="predicted"/>
<organism evidence="3 4">
    <name type="scientific">Massiliimalia timonensis</name>
    <dbReference type="NCBI Taxonomy" id="1987501"/>
    <lineage>
        <taxon>Bacteria</taxon>
        <taxon>Bacillati</taxon>
        <taxon>Bacillota</taxon>
        <taxon>Clostridia</taxon>
        <taxon>Eubacteriales</taxon>
        <taxon>Oscillospiraceae</taxon>
        <taxon>Massiliimalia</taxon>
    </lineage>
</organism>
<comment type="caution">
    <text evidence="3">The sequence shown here is derived from an EMBL/GenBank/DDBJ whole genome shotgun (WGS) entry which is preliminary data.</text>
</comment>
<protein>
    <submittedName>
        <fullName evidence="3">Sugar phosphate isomerase/epimerase</fullName>
    </submittedName>
</protein>
<keyword evidence="1 3" id="KW-0413">Isomerase</keyword>
<evidence type="ECO:0000313" key="3">
    <source>
        <dbReference type="EMBL" id="MBC8609773.1"/>
    </source>
</evidence>
<reference evidence="3" key="1">
    <citation type="submission" date="2020-08" db="EMBL/GenBank/DDBJ databases">
        <title>Genome public.</title>
        <authorList>
            <person name="Liu C."/>
            <person name="Sun Q."/>
        </authorList>
    </citation>
    <scope>NUCLEOTIDE SEQUENCE</scope>
    <source>
        <strain evidence="3">NSJ-15</strain>
    </source>
</reference>
<accession>A0A8J6PA35</accession>
<evidence type="ECO:0000313" key="4">
    <source>
        <dbReference type="Proteomes" id="UP000632659"/>
    </source>
</evidence>
<evidence type="ECO:0000256" key="1">
    <source>
        <dbReference type="ARBA" id="ARBA00023235"/>
    </source>
</evidence>
<dbReference type="AlphaFoldDB" id="A0A8J6PA35"/>
<feature type="domain" description="Xylose isomerase-like TIM barrel" evidence="2">
    <location>
        <begin position="27"/>
        <end position="266"/>
    </location>
</feature>
<gene>
    <name evidence="3" type="ORF">H8702_01385</name>
</gene>
<dbReference type="Proteomes" id="UP000632659">
    <property type="component" value="Unassembled WGS sequence"/>
</dbReference>
<dbReference type="InterPro" id="IPR013022">
    <property type="entry name" value="Xyl_isomerase-like_TIM-brl"/>
</dbReference>
<dbReference type="Gene3D" id="3.20.20.150">
    <property type="entry name" value="Divalent-metal-dependent TIM barrel enzymes"/>
    <property type="match status" value="1"/>
</dbReference>
<evidence type="ECO:0000259" key="2">
    <source>
        <dbReference type="Pfam" id="PF01261"/>
    </source>
</evidence>
<dbReference type="InterPro" id="IPR036237">
    <property type="entry name" value="Xyl_isomerase-like_sf"/>
</dbReference>